<sequence>LAAKLKAEKTWLNEEIKSLYAKKDKLNTSLYKTHLQLSNILGPTGFLDFKQRIDETLVSKKIQNKKRAKARKLDRLLQTHKSANIICEHNFFPKILNTTDIQLNNNEINLLNKGLKHCIPQNQTKKSLVNEIINTIQGIPSPEQNTIRALISDKINRTICNGSQNYNKKLSADARQDIVATKSIKEKLDKNKALITKADKGSTSVIMYRKDYNDKVIKFINSNNIQELKKDPTPQ</sequence>
<proteinExistence type="predicted"/>
<accession>A0A1B6G366</accession>
<evidence type="ECO:0000313" key="1">
    <source>
        <dbReference type="EMBL" id="JAS56886.1"/>
    </source>
</evidence>
<feature type="non-terminal residue" evidence="1">
    <location>
        <position position="1"/>
    </location>
</feature>
<reference evidence="1" key="1">
    <citation type="submission" date="2015-11" db="EMBL/GenBank/DDBJ databases">
        <title>De novo transcriptome assembly of four potential Pierce s Disease insect vectors from Arizona vineyards.</title>
        <authorList>
            <person name="Tassone E.E."/>
        </authorList>
    </citation>
    <scope>NUCLEOTIDE SEQUENCE</scope>
</reference>
<gene>
    <name evidence="1" type="ORF">g.606</name>
</gene>
<dbReference type="AlphaFoldDB" id="A0A1B6G366"/>
<organism evidence="1">
    <name type="scientific">Cuerna arida</name>
    <dbReference type="NCBI Taxonomy" id="1464854"/>
    <lineage>
        <taxon>Eukaryota</taxon>
        <taxon>Metazoa</taxon>
        <taxon>Ecdysozoa</taxon>
        <taxon>Arthropoda</taxon>
        <taxon>Hexapoda</taxon>
        <taxon>Insecta</taxon>
        <taxon>Pterygota</taxon>
        <taxon>Neoptera</taxon>
        <taxon>Paraneoptera</taxon>
        <taxon>Hemiptera</taxon>
        <taxon>Auchenorrhyncha</taxon>
        <taxon>Membracoidea</taxon>
        <taxon>Cicadellidae</taxon>
        <taxon>Cicadellinae</taxon>
        <taxon>Proconiini</taxon>
        <taxon>Cuerna</taxon>
    </lineage>
</organism>
<name>A0A1B6G366_9HEMI</name>
<protein>
    <submittedName>
        <fullName evidence="1">Uncharacterized protein</fullName>
    </submittedName>
</protein>
<feature type="non-terminal residue" evidence="1">
    <location>
        <position position="235"/>
    </location>
</feature>
<dbReference type="EMBL" id="GECZ01012883">
    <property type="protein sequence ID" value="JAS56886.1"/>
    <property type="molecule type" value="Transcribed_RNA"/>
</dbReference>